<proteinExistence type="predicted"/>
<evidence type="ECO:0000256" key="2">
    <source>
        <dbReference type="SAM" id="Coils"/>
    </source>
</evidence>
<dbReference type="Proteomes" id="UP000678393">
    <property type="component" value="Unassembled WGS sequence"/>
</dbReference>
<feature type="region of interest" description="Disordered" evidence="3">
    <location>
        <begin position="334"/>
        <end position="362"/>
    </location>
</feature>
<accession>A0A8S3Z8C3</accession>
<evidence type="ECO:0000313" key="5">
    <source>
        <dbReference type="Proteomes" id="UP000678393"/>
    </source>
</evidence>
<dbReference type="AlphaFoldDB" id="A0A8S3Z8C3"/>
<feature type="region of interest" description="Disordered" evidence="3">
    <location>
        <begin position="787"/>
        <end position="823"/>
    </location>
</feature>
<reference evidence="4" key="1">
    <citation type="submission" date="2021-04" db="EMBL/GenBank/DDBJ databases">
        <authorList>
            <consortium name="Molecular Ecology Group"/>
        </authorList>
    </citation>
    <scope>NUCLEOTIDE SEQUENCE</scope>
</reference>
<keyword evidence="1 2" id="KW-0175">Coiled coil</keyword>
<evidence type="ECO:0000313" key="4">
    <source>
        <dbReference type="EMBL" id="CAG5123362.1"/>
    </source>
</evidence>
<dbReference type="PANTHER" id="PTHR32123">
    <property type="entry name" value="BICD FAMILY-LIKE CARGO ADAPTER"/>
    <property type="match status" value="1"/>
</dbReference>
<sequence>MSEQRELPHSMDSSDQETELPRAQLFSEEEDVYAQLAQKERDLILAAELGKALLDSNQELQSRYDQVVDEYTHKIEELQQEKYGLHLELEKLETEYQNTIKDLQDDISTLRKQARANDELQLSERVRSRSLREAQQNSDFLLEQVKKASLREEELMKELDQQKMKNESHCATIQDQIDHISMLRDQVEYLSGQLRESTKKIENLQREKEILMGTLETTQENMQVLEDKILQQEVKIHRQANDIEELQESNADLLQQLQQRHSAQFHHPYQLKAPYLSGRTNNSTKHNSSGSRQNLHNLYFELNQEKQKQSQSHPHSLLHQPVTHQPEIHTVAGEEPAAQDSTRLNECVESGNSEGPTQTSEQSLFAELSLGDNTVSRTNSSLLTDFSSMCRHNRHTGDCSICCLMEGSRKRHHQKINGGSDDEEGSDSGPKQSVYSESQHSLFDPSRCSAISVLSSVGNQNSSALSSQFDPHSHYRLGVCEQSDVPETDQKECSHSKHPDSLPLSELETCSQHCLPDKSSPENEIASEHDLPALDISDSSEDSNEKLLFSELPANVHEFCPRHQEIPEQSLFSELSSQLYDDKNGTGSDSSSNGMLGAFDFFSGCDGQDVDRNSTESLNRSMEMRSRIETDMSYVSDWYYMTPVTSEMLEDDDFECDDDDFLIGNMAGTTLSISDNSHGLNYRYHGYSHDDENRTSQECDTQAKGKCFSAREAKGKGYDKQQAQLSEACRQLQELVIRVQGDSCSPESHTLRSDGDIWEASTDMLLSLVAEMRVCIDKITAPEVTDQHDLQVTDQHVPSVDRSASKADTHKQIRKSKSSSSLV</sequence>
<evidence type="ECO:0000256" key="1">
    <source>
        <dbReference type="ARBA" id="ARBA00023054"/>
    </source>
</evidence>
<protein>
    <submittedName>
        <fullName evidence="4">Uncharacterized protein</fullName>
    </submittedName>
</protein>
<comment type="caution">
    <text evidence="4">The sequence shown here is derived from an EMBL/GenBank/DDBJ whole genome shotgun (WGS) entry which is preliminary data.</text>
</comment>
<feature type="region of interest" description="Disordered" evidence="3">
    <location>
        <begin position="413"/>
        <end position="439"/>
    </location>
</feature>
<feature type="compositionally biased region" description="Polar residues" evidence="3">
    <location>
        <begin position="339"/>
        <end position="362"/>
    </location>
</feature>
<gene>
    <name evidence="4" type="ORF">CUNI_LOCUS8920</name>
</gene>
<feature type="region of interest" description="Disordered" evidence="3">
    <location>
        <begin position="1"/>
        <end position="26"/>
    </location>
</feature>
<organism evidence="4 5">
    <name type="scientific">Candidula unifasciata</name>
    <dbReference type="NCBI Taxonomy" id="100452"/>
    <lineage>
        <taxon>Eukaryota</taxon>
        <taxon>Metazoa</taxon>
        <taxon>Spiralia</taxon>
        <taxon>Lophotrochozoa</taxon>
        <taxon>Mollusca</taxon>
        <taxon>Gastropoda</taxon>
        <taxon>Heterobranchia</taxon>
        <taxon>Euthyneura</taxon>
        <taxon>Panpulmonata</taxon>
        <taxon>Eupulmonata</taxon>
        <taxon>Stylommatophora</taxon>
        <taxon>Helicina</taxon>
        <taxon>Helicoidea</taxon>
        <taxon>Geomitridae</taxon>
        <taxon>Candidula</taxon>
    </lineage>
</organism>
<evidence type="ECO:0000256" key="3">
    <source>
        <dbReference type="SAM" id="MobiDB-lite"/>
    </source>
</evidence>
<feature type="compositionally biased region" description="Polar residues" evidence="3">
    <location>
        <begin position="430"/>
        <end position="439"/>
    </location>
</feature>
<feature type="coiled-coil region" evidence="2">
    <location>
        <begin position="61"/>
        <end position="263"/>
    </location>
</feature>
<dbReference type="EMBL" id="CAJHNH020001503">
    <property type="protein sequence ID" value="CAG5123362.1"/>
    <property type="molecule type" value="Genomic_DNA"/>
</dbReference>
<name>A0A8S3Z8C3_9EUPU</name>
<dbReference type="InterPro" id="IPR051149">
    <property type="entry name" value="Spindly/BICDR_Dynein_Adapter"/>
</dbReference>
<dbReference type="PANTHER" id="PTHR32123:SF13">
    <property type="entry name" value="BICAUDAL D-RELATED PROTEIN HOMOLOG"/>
    <property type="match status" value="1"/>
</dbReference>
<keyword evidence="5" id="KW-1185">Reference proteome</keyword>
<dbReference type="OrthoDB" id="9451547at2759"/>